<dbReference type="AlphaFoldDB" id="A0A8J8P6Z4"/>
<feature type="transmembrane region" description="Helical" evidence="3">
    <location>
        <begin position="190"/>
        <end position="209"/>
    </location>
</feature>
<feature type="transmembrane region" description="Helical" evidence="3">
    <location>
        <begin position="159"/>
        <end position="178"/>
    </location>
</feature>
<dbReference type="PANTHER" id="PTHR11319">
    <property type="entry name" value="G PROTEIN-COUPLED RECEPTOR-RELATED"/>
    <property type="match status" value="1"/>
</dbReference>
<feature type="region of interest" description="Disordered" evidence="2">
    <location>
        <begin position="447"/>
        <end position="474"/>
    </location>
</feature>
<feature type="transmembrane region" description="Helical" evidence="3">
    <location>
        <begin position="235"/>
        <end position="254"/>
    </location>
</feature>
<comment type="caution">
    <text evidence="4">The sequence shown here is derived from an EMBL/GenBank/DDBJ whole genome shotgun (WGS) entry which is preliminary data.</text>
</comment>
<dbReference type="EMBL" id="RRYP01000026">
    <property type="protein sequence ID" value="TNV88212.1"/>
    <property type="molecule type" value="Genomic_DNA"/>
</dbReference>
<evidence type="ECO:0000256" key="2">
    <source>
        <dbReference type="SAM" id="MobiDB-lite"/>
    </source>
</evidence>
<sequence>MPFFMMIISYVAWKIIAKINGVKFSTVRSKAISTLVILLFLIHPNIVKLVFQTFYCLDIDGESRLKYDLQISCYNGFHSFWALCIALPAMIVWGFGIPIFALILMFREESRIDKLEVRQKFGFLFRGYKLRFFYWEIVIMFRKIALIVIQSFLVQYGVLVQALVVFVMLILFIVLTMTKSPFQTIVLNQLEMISLLASMITIYCGIFYITDVSETDVESGTTTSSGVELDSQVKLLFFFVIVFANLCFLLFWVFKMIEEVRSTLIKKLGKLYIMFCLCGKTERYELTLKEISIREQDEVMREKYMESLRKLKMLNKEGKLVLNAKIVEKVALYLHPDKVLKAAGVDPNEIPVKEREKLDKRFKRMFITRNPKKLAIVQNLAKEKDIDQMEINLSNSKEVDSSKPGEPSIDINPVINNCKVSLSGLHEDYESDQEMPRATKIQMNLAPSQPNIDFNPVESKVDQNTEHEEEEDDDFDLDQIERQIMLLQKQLEEQSADDQLLQQQTPQNLNFVTFDGKKAAPKGFIVENDGSHRGLMKDENGKSLIDLKLQEVERLKELIKEKAEMNRMKRNEDAIIVKKHEIPKKKKFEFPDEDERRELGGYKTLRQKASKKKKVNTLTESDRHLNSPSKRRRGDSNLMFEINENDDQQFPPQNQQRLSSENEGAGGGGFEEAVAAHIDDSYNRTRAQETYEQLHF</sequence>
<feature type="transmembrane region" description="Helical" evidence="3">
    <location>
        <begin position="132"/>
        <end position="153"/>
    </location>
</feature>
<keyword evidence="5" id="KW-1185">Reference proteome</keyword>
<evidence type="ECO:0000256" key="3">
    <source>
        <dbReference type="SAM" id="Phobius"/>
    </source>
</evidence>
<keyword evidence="3" id="KW-1133">Transmembrane helix</keyword>
<feature type="compositionally biased region" description="Basic residues" evidence="2">
    <location>
        <begin position="606"/>
        <end position="615"/>
    </location>
</feature>
<accession>A0A8J8P6Z4</accession>
<keyword evidence="1" id="KW-0175">Coiled coil</keyword>
<feature type="region of interest" description="Disordered" evidence="2">
    <location>
        <begin position="606"/>
        <end position="677"/>
    </location>
</feature>
<organism evidence="4 5">
    <name type="scientific">Halteria grandinella</name>
    <dbReference type="NCBI Taxonomy" id="5974"/>
    <lineage>
        <taxon>Eukaryota</taxon>
        <taxon>Sar</taxon>
        <taxon>Alveolata</taxon>
        <taxon>Ciliophora</taxon>
        <taxon>Intramacronucleata</taxon>
        <taxon>Spirotrichea</taxon>
        <taxon>Stichotrichia</taxon>
        <taxon>Sporadotrichida</taxon>
        <taxon>Halteriidae</taxon>
        <taxon>Halteria</taxon>
    </lineage>
</organism>
<keyword evidence="3" id="KW-0812">Transmembrane</keyword>
<reference evidence="4" key="1">
    <citation type="submission" date="2019-06" db="EMBL/GenBank/DDBJ databases">
        <authorList>
            <person name="Zheng W."/>
        </authorList>
    </citation>
    <scope>NUCLEOTIDE SEQUENCE</scope>
    <source>
        <strain evidence="4">QDHG01</strain>
    </source>
</reference>
<dbReference type="PANTHER" id="PTHR11319:SF35">
    <property type="entry name" value="OUTER MEMBRANE PROTEIN PMPC-RELATED"/>
    <property type="match status" value="1"/>
</dbReference>
<evidence type="ECO:0000313" key="5">
    <source>
        <dbReference type="Proteomes" id="UP000785679"/>
    </source>
</evidence>
<evidence type="ECO:0000313" key="4">
    <source>
        <dbReference type="EMBL" id="TNV88212.1"/>
    </source>
</evidence>
<protein>
    <recommendedName>
        <fullName evidence="6">TRP C-terminal domain-containing protein</fullName>
    </recommendedName>
</protein>
<evidence type="ECO:0000256" key="1">
    <source>
        <dbReference type="SAM" id="Coils"/>
    </source>
</evidence>
<feature type="transmembrane region" description="Helical" evidence="3">
    <location>
        <begin position="76"/>
        <end position="106"/>
    </location>
</feature>
<dbReference type="Proteomes" id="UP000785679">
    <property type="component" value="Unassembled WGS sequence"/>
</dbReference>
<proteinExistence type="predicted"/>
<gene>
    <name evidence="4" type="ORF">FGO68_gene586</name>
</gene>
<dbReference type="OrthoDB" id="77931at2759"/>
<evidence type="ECO:0008006" key="6">
    <source>
        <dbReference type="Google" id="ProtNLM"/>
    </source>
</evidence>
<keyword evidence="3" id="KW-0472">Membrane</keyword>
<feature type="coiled-coil region" evidence="1">
    <location>
        <begin position="545"/>
        <end position="572"/>
    </location>
</feature>
<name>A0A8J8P6Z4_HALGN</name>